<evidence type="ECO:0000256" key="1">
    <source>
        <dbReference type="ARBA" id="ARBA00004496"/>
    </source>
</evidence>
<dbReference type="InterPro" id="IPR012796">
    <property type="entry name" value="Lysidine-tRNA-synth_C"/>
</dbReference>
<dbReference type="Pfam" id="PF01171">
    <property type="entry name" value="ATP_bind_3"/>
    <property type="match status" value="1"/>
</dbReference>
<comment type="similarity">
    <text evidence="8">Belongs to the tRNA(Ile)-lysidine synthase family.</text>
</comment>
<evidence type="ECO:0000259" key="9">
    <source>
        <dbReference type="SMART" id="SM00977"/>
    </source>
</evidence>
<comment type="subcellular location">
    <subcellularLocation>
        <location evidence="1 8">Cytoplasm</location>
    </subcellularLocation>
</comment>
<dbReference type="Gene3D" id="3.40.50.620">
    <property type="entry name" value="HUPs"/>
    <property type="match status" value="1"/>
</dbReference>
<evidence type="ECO:0000256" key="3">
    <source>
        <dbReference type="ARBA" id="ARBA00022598"/>
    </source>
</evidence>
<keyword evidence="2 8" id="KW-0963">Cytoplasm</keyword>
<protein>
    <recommendedName>
        <fullName evidence="8">tRNA(Ile)-lysidine synthase</fullName>
        <ecNumber evidence="8">6.3.4.19</ecNumber>
    </recommendedName>
    <alternativeName>
        <fullName evidence="8">tRNA(Ile)-2-lysyl-cytidine synthase</fullName>
    </alternativeName>
    <alternativeName>
        <fullName evidence="8">tRNA(Ile)-lysidine synthetase</fullName>
    </alternativeName>
</protein>
<evidence type="ECO:0000256" key="4">
    <source>
        <dbReference type="ARBA" id="ARBA00022694"/>
    </source>
</evidence>
<dbReference type="PANTHER" id="PTHR43033:SF1">
    <property type="entry name" value="TRNA(ILE)-LYSIDINE SYNTHASE-RELATED"/>
    <property type="match status" value="1"/>
</dbReference>
<dbReference type="Pfam" id="PF09179">
    <property type="entry name" value="TilS"/>
    <property type="match status" value="1"/>
</dbReference>
<dbReference type="RefSeq" id="WP_128229682.1">
    <property type="nucleotide sequence ID" value="NZ_SACR01000004.1"/>
</dbReference>
<dbReference type="SMART" id="SM00977">
    <property type="entry name" value="TilS_C"/>
    <property type="match status" value="1"/>
</dbReference>
<dbReference type="GO" id="GO:0005524">
    <property type="term" value="F:ATP binding"/>
    <property type="evidence" value="ECO:0007669"/>
    <property type="project" value="UniProtKB-UniRule"/>
</dbReference>
<dbReference type="InterPro" id="IPR012094">
    <property type="entry name" value="tRNA_Ile_lys_synt"/>
</dbReference>
<evidence type="ECO:0000256" key="6">
    <source>
        <dbReference type="ARBA" id="ARBA00022840"/>
    </source>
</evidence>
<dbReference type="Pfam" id="PF11734">
    <property type="entry name" value="TilS_C"/>
    <property type="match status" value="1"/>
</dbReference>
<dbReference type="HAMAP" id="MF_01161">
    <property type="entry name" value="tRNA_Ile_lys_synt"/>
    <property type="match status" value="1"/>
</dbReference>
<dbReference type="EMBL" id="SACR01000004">
    <property type="protein sequence ID" value="RVU45593.1"/>
    <property type="molecule type" value="Genomic_DNA"/>
</dbReference>
<dbReference type="NCBIfam" id="TIGR02433">
    <property type="entry name" value="lysidine_TilS_C"/>
    <property type="match status" value="1"/>
</dbReference>
<keyword evidence="6 8" id="KW-0067">ATP-binding</keyword>
<accession>A0A437RFR2</accession>
<evidence type="ECO:0000313" key="10">
    <source>
        <dbReference type="EMBL" id="RVU45593.1"/>
    </source>
</evidence>
<dbReference type="CDD" id="cd01992">
    <property type="entry name" value="TilS_N"/>
    <property type="match status" value="1"/>
</dbReference>
<evidence type="ECO:0000256" key="8">
    <source>
        <dbReference type="HAMAP-Rule" id="MF_01161"/>
    </source>
</evidence>
<comment type="function">
    <text evidence="8">Ligates lysine onto the cytidine present at position 34 of the AUA codon-specific tRNA(Ile) that contains the anticodon CAU, in an ATP-dependent manner. Cytidine is converted to lysidine, thus changing the amino acid specificity of the tRNA from methionine to isoleucine.</text>
</comment>
<dbReference type="AlphaFoldDB" id="A0A437RFR2"/>
<comment type="domain">
    <text evidence="8">The N-terminal region contains the highly conserved SGGXDS motif, predicted to be a P-loop motif involved in ATP binding.</text>
</comment>
<dbReference type="InterPro" id="IPR015262">
    <property type="entry name" value="tRNA_Ile_lys_synt_subst-bd"/>
</dbReference>
<gene>
    <name evidence="8 10" type="primary">tilS</name>
    <name evidence="10" type="ORF">EOE66_15935</name>
</gene>
<dbReference type="InterPro" id="IPR011063">
    <property type="entry name" value="TilS/TtcA_N"/>
</dbReference>
<dbReference type="GO" id="GO:0005737">
    <property type="term" value="C:cytoplasm"/>
    <property type="evidence" value="ECO:0007669"/>
    <property type="project" value="UniProtKB-SubCell"/>
</dbReference>
<dbReference type="InterPro" id="IPR012795">
    <property type="entry name" value="tRNA_Ile_lys_synt_N"/>
</dbReference>
<feature type="binding site" evidence="8">
    <location>
        <begin position="13"/>
        <end position="18"/>
    </location>
    <ligand>
        <name>ATP</name>
        <dbReference type="ChEBI" id="CHEBI:30616"/>
    </ligand>
</feature>
<evidence type="ECO:0000256" key="2">
    <source>
        <dbReference type="ARBA" id="ARBA00022490"/>
    </source>
</evidence>
<evidence type="ECO:0000313" key="11">
    <source>
        <dbReference type="Proteomes" id="UP000285575"/>
    </source>
</evidence>
<dbReference type="Gene3D" id="1.20.59.20">
    <property type="match status" value="1"/>
</dbReference>
<dbReference type="SUPFAM" id="SSF52402">
    <property type="entry name" value="Adenine nucleotide alpha hydrolases-like"/>
    <property type="match status" value="1"/>
</dbReference>
<dbReference type="InterPro" id="IPR014729">
    <property type="entry name" value="Rossmann-like_a/b/a_fold"/>
</dbReference>
<dbReference type="EC" id="6.3.4.19" evidence="8"/>
<organism evidence="10 11">
    <name type="scientific">Rubrivivax rivuli</name>
    <dbReference type="NCBI Taxonomy" id="1862385"/>
    <lineage>
        <taxon>Bacteria</taxon>
        <taxon>Pseudomonadati</taxon>
        <taxon>Pseudomonadota</taxon>
        <taxon>Betaproteobacteria</taxon>
        <taxon>Burkholderiales</taxon>
        <taxon>Sphaerotilaceae</taxon>
        <taxon>Rubrivivax</taxon>
    </lineage>
</organism>
<keyword evidence="3 8" id="KW-0436">Ligase</keyword>
<comment type="catalytic activity">
    <reaction evidence="7 8">
        <text>cytidine(34) in tRNA(Ile2) + L-lysine + ATP = lysidine(34) in tRNA(Ile2) + AMP + diphosphate + H(+)</text>
        <dbReference type="Rhea" id="RHEA:43744"/>
        <dbReference type="Rhea" id="RHEA-COMP:10625"/>
        <dbReference type="Rhea" id="RHEA-COMP:10670"/>
        <dbReference type="ChEBI" id="CHEBI:15378"/>
        <dbReference type="ChEBI" id="CHEBI:30616"/>
        <dbReference type="ChEBI" id="CHEBI:32551"/>
        <dbReference type="ChEBI" id="CHEBI:33019"/>
        <dbReference type="ChEBI" id="CHEBI:82748"/>
        <dbReference type="ChEBI" id="CHEBI:83665"/>
        <dbReference type="ChEBI" id="CHEBI:456215"/>
        <dbReference type="EC" id="6.3.4.19"/>
    </reaction>
</comment>
<dbReference type="SUPFAM" id="SSF82829">
    <property type="entry name" value="MesJ substrate recognition domain-like"/>
    <property type="match status" value="1"/>
</dbReference>
<proteinExistence type="inferred from homology"/>
<dbReference type="PANTHER" id="PTHR43033">
    <property type="entry name" value="TRNA(ILE)-LYSIDINE SYNTHASE-RELATED"/>
    <property type="match status" value="1"/>
</dbReference>
<dbReference type="SUPFAM" id="SSF56037">
    <property type="entry name" value="PheT/TilS domain"/>
    <property type="match status" value="1"/>
</dbReference>
<reference evidence="10 11" key="1">
    <citation type="submission" date="2019-01" db="EMBL/GenBank/DDBJ databases">
        <authorList>
            <person name="Chen W.-M."/>
        </authorList>
    </citation>
    <scope>NUCLEOTIDE SEQUENCE [LARGE SCALE GENOMIC DNA]</scope>
    <source>
        <strain evidence="10 11">KYPY4</strain>
    </source>
</reference>
<name>A0A437RFR2_9BURK</name>
<keyword evidence="4 8" id="KW-0819">tRNA processing</keyword>
<dbReference type="Proteomes" id="UP000285575">
    <property type="component" value="Unassembled WGS sequence"/>
</dbReference>
<dbReference type="NCBIfam" id="TIGR02432">
    <property type="entry name" value="lysidine_TilS_N"/>
    <property type="match status" value="1"/>
</dbReference>
<keyword evidence="5 8" id="KW-0547">Nucleotide-binding</keyword>
<comment type="caution">
    <text evidence="10">The sequence shown here is derived from an EMBL/GenBank/DDBJ whole genome shotgun (WGS) entry which is preliminary data.</text>
</comment>
<evidence type="ECO:0000256" key="5">
    <source>
        <dbReference type="ARBA" id="ARBA00022741"/>
    </source>
</evidence>
<feature type="domain" description="Lysidine-tRNA(Ile) synthetase C-terminal" evidence="9">
    <location>
        <begin position="351"/>
        <end position="424"/>
    </location>
</feature>
<keyword evidence="11" id="KW-1185">Reference proteome</keyword>
<dbReference type="GO" id="GO:0032267">
    <property type="term" value="F:tRNA(Ile)-lysidine synthase activity"/>
    <property type="evidence" value="ECO:0007669"/>
    <property type="project" value="UniProtKB-EC"/>
</dbReference>
<dbReference type="OrthoDB" id="9807403at2"/>
<sequence length="436" mass="47166">MNTASGRVAVAVSGGRDSTALLHATLRAALPLGLQVWALHVHHGLQAEADAWEQQVRLQARRWGAAFLSRRLTGAPEAGDSVEAWARRERYRALADMAGEAQCSLLLLGHHRRDQAETFLLQALRGGGPAGLAAMPALAQRRQITWARPWLQQPHEAVQAYVQRHRLRHVEDPSNADGRYARSRLRQRVWPVLNAAFDDTEATLVQAARHAAQAAALAAEVAAVDLPPLCEDGALLLAPWAALPPARRRNALQAWLTGALPGRWPQTLLDRLIDELPGRRGGQWPAPEAVLRLYRGRLRCVPAPSPPVLAAPLPALDLSTPGFVALPGWGGRFEVSDSTHDGVSPALLQAVRVAPRTGGERFHLAARGLARSLKKQYQAAGVPAWARQGPLLWLADGRLLYAPGLGVDATLRAARGEPQRALRWCPDAPGPRQPGG</sequence>
<evidence type="ECO:0000256" key="7">
    <source>
        <dbReference type="ARBA" id="ARBA00048539"/>
    </source>
</evidence>
<dbReference type="GO" id="GO:0006400">
    <property type="term" value="P:tRNA modification"/>
    <property type="evidence" value="ECO:0007669"/>
    <property type="project" value="UniProtKB-UniRule"/>
</dbReference>